<dbReference type="AlphaFoldDB" id="A0A0G3BLE5"/>
<organism evidence="2 3">
    <name type="scientific">Caldimonas brevitalea</name>
    <dbReference type="NCBI Taxonomy" id="413882"/>
    <lineage>
        <taxon>Bacteria</taxon>
        <taxon>Pseudomonadati</taxon>
        <taxon>Pseudomonadota</taxon>
        <taxon>Betaproteobacteria</taxon>
        <taxon>Burkholderiales</taxon>
        <taxon>Sphaerotilaceae</taxon>
        <taxon>Caldimonas</taxon>
    </lineage>
</organism>
<dbReference type="Proteomes" id="UP000035352">
    <property type="component" value="Chromosome"/>
</dbReference>
<reference evidence="2 3" key="1">
    <citation type="submission" date="2015-05" db="EMBL/GenBank/DDBJ databases">
        <authorList>
            <person name="Tang B."/>
            <person name="Yu Y."/>
        </authorList>
    </citation>
    <scope>NUCLEOTIDE SEQUENCE [LARGE SCALE GENOMIC DNA]</scope>
    <source>
        <strain evidence="2 3">DSM 7029</strain>
    </source>
</reference>
<evidence type="ECO:0000313" key="2">
    <source>
        <dbReference type="EMBL" id="AKJ28773.1"/>
    </source>
</evidence>
<protein>
    <submittedName>
        <fullName evidence="2">Uncharacterized protein</fullName>
    </submittedName>
</protein>
<accession>A0A0G3BLE5</accession>
<evidence type="ECO:0000256" key="1">
    <source>
        <dbReference type="SAM" id="MobiDB-lite"/>
    </source>
</evidence>
<dbReference type="KEGG" id="pbh:AAW51_2082"/>
<name>A0A0G3BLE5_9BURK</name>
<dbReference type="EMBL" id="CP011371">
    <property type="protein sequence ID" value="AKJ28773.1"/>
    <property type="molecule type" value="Genomic_DNA"/>
</dbReference>
<gene>
    <name evidence="2" type="ORF">AAW51_2082</name>
</gene>
<dbReference type="STRING" id="413882.AAW51_2082"/>
<feature type="region of interest" description="Disordered" evidence="1">
    <location>
        <begin position="1"/>
        <end position="25"/>
    </location>
</feature>
<evidence type="ECO:0000313" key="3">
    <source>
        <dbReference type="Proteomes" id="UP000035352"/>
    </source>
</evidence>
<dbReference type="RefSeq" id="WP_047194564.1">
    <property type="nucleotide sequence ID" value="NZ_CP011371.1"/>
</dbReference>
<sequence length="71" mass="8160">MDIKHGLQRIAAPSERNRSEFPPNMVLEPRPRPLYAEPSRVAIRHYVQVMQMKPRASFMERVVAAMTGGRV</sequence>
<proteinExistence type="predicted"/>
<keyword evidence="3" id="KW-1185">Reference proteome</keyword>